<dbReference type="GO" id="GO:0005739">
    <property type="term" value="C:mitochondrion"/>
    <property type="evidence" value="ECO:0007669"/>
    <property type="project" value="TreeGrafter"/>
</dbReference>
<proteinExistence type="predicted"/>
<sequence length="144" mass="15548">MSSAAAMAARSALGSIVARTTISGRLTSGAKLKSLRSPFGIPKGKQSPLSQSHCISRFPVEVSCCVESLLPYHSATASALFTSLLCTSCRSYGWTPEDCIDDDLPKVINSRIVRDCSLLNLATYSFPSRRITMYMFVHHDVLGG</sequence>
<organism evidence="1 2">
    <name type="scientific">Cucurbita argyrosperma subsp. sororia</name>
    <dbReference type="NCBI Taxonomy" id="37648"/>
    <lineage>
        <taxon>Eukaryota</taxon>
        <taxon>Viridiplantae</taxon>
        <taxon>Streptophyta</taxon>
        <taxon>Embryophyta</taxon>
        <taxon>Tracheophyta</taxon>
        <taxon>Spermatophyta</taxon>
        <taxon>Magnoliopsida</taxon>
        <taxon>eudicotyledons</taxon>
        <taxon>Gunneridae</taxon>
        <taxon>Pentapetalae</taxon>
        <taxon>rosids</taxon>
        <taxon>fabids</taxon>
        <taxon>Cucurbitales</taxon>
        <taxon>Cucurbitaceae</taxon>
        <taxon>Cucurbiteae</taxon>
        <taxon>Cucurbita</taxon>
    </lineage>
</organism>
<dbReference type="AlphaFoldDB" id="A0AAV6NBT7"/>
<dbReference type="Proteomes" id="UP000685013">
    <property type="component" value="Chromosome 7"/>
</dbReference>
<keyword evidence="2" id="KW-1185">Reference proteome</keyword>
<dbReference type="PANTHER" id="PTHR33156:SF59">
    <property type="entry name" value="PROTEIN NUCLEAR FUSION DEFECTIVE 6, CHLOROPLASTIC_MITOCHONDRIAL-LIKE"/>
    <property type="match status" value="1"/>
</dbReference>
<feature type="non-terminal residue" evidence="1">
    <location>
        <position position="1"/>
    </location>
</feature>
<comment type="caution">
    <text evidence="1">The sequence shown here is derived from an EMBL/GenBank/DDBJ whole genome shotgun (WGS) entry which is preliminary data.</text>
</comment>
<protein>
    <submittedName>
        <fullName evidence="1">Protein NUCLEAR FUSION DEFECTIVE 6, chloroplastic/mitochondrial</fullName>
    </submittedName>
</protein>
<accession>A0AAV6NBT7</accession>
<evidence type="ECO:0000313" key="1">
    <source>
        <dbReference type="EMBL" id="KAG6594588.1"/>
    </source>
</evidence>
<gene>
    <name evidence="1" type="primary">NFD6</name>
    <name evidence="1" type="ORF">SDJN03_11141</name>
</gene>
<reference evidence="1 2" key="1">
    <citation type="journal article" date="2021" name="Hortic Res">
        <title>The domestication of Cucurbita argyrosperma as revealed by the genome of its wild relative.</title>
        <authorList>
            <person name="Barrera-Redondo J."/>
            <person name="Sanchez-de la Vega G."/>
            <person name="Aguirre-Liguori J.A."/>
            <person name="Castellanos-Morales G."/>
            <person name="Gutierrez-Guerrero Y.T."/>
            <person name="Aguirre-Dugua X."/>
            <person name="Aguirre-Planter E."/>
            <person name="Tenaillon M.I."/>
            <person name="Lira-Saade R."/>
            <person name="Eguiarte L.E."/>
        </authorList>
    </citation>
    <scope>NUCLEOTIDE SEQUENCE [LARGE SCALE GENOMIC DNA]</scope>
    <source>
        <strain evidence="1">JBR-2021</strain>
    </source>
</reference>
<evidence type="ECO:0000313" key="2">
    <source>
        <dbReference type="Proteomes" id="UP000685013"/>
    </source>
</evidence>
<name>A0AAV6NBT7_9ROSI</name>
<dbReference type="InterPro" id="IPR043459">
    <property type="entry name" value="NFD6/NOXY2-like"/>
</dbReference>
<dbReference type="PANTHER" id="PTHR33156">
    <property type="entry name" value="OS02G0230000 PROTEIN"/>
    <property type="match status" value="1"/>
</dbReference>
<dbReference type="EMBL" id="JAGKQH010000007">
    <property type="protein sequence ID" value="KAG6594588.1"/>
    <property type="molecule type" value="Genomic_DNA"/>
</dbReference>